<dbReference type="GO" id="GO:0043546">
    <property type="term" value="F:molybdopterin cofactor binding"/>
    <property type="evidence" value="ECO:0007669"/>
    <property type="project" value="InterPro"/>
</dbReference>
<comment type="similarity">
    <text evidence="2">Belongs to the prokaryotic molybdopterin-containing oxidoreductase family.</text>
</comment>
<dbReference type="NCBIfam" id="TIGR02166">
    <property type="entry name" value="dmsA_ynfE"/>
    <property type="match status" value="1"/>
</dbReference>
<evidence type="ECO:0000256" key="4">
    <source>
        <dbReference type="ARBA" id="ARBA00022723"/>
    </source>
</evidence>
<gene>
    <name evidence="8" type="ordered locus">TREPR_0472</name>
</gene>
<dbReference type="HOGENOM" id="CLU_000422_13_3_12"/>
<dbReference type="Gene3D" id="3.40.50.740">
    <property type="match status" value="1"/>
</dbReference>
<dbReference type="GO" id="GO:0009055">
    <property type="term" value="F:electron transfer activity"/>
    <property type="evidence" value="ECO:0007669"/>
    <property type="project" value="TreeGrafter"/>
</dbReference>
<dbReference type="InterPro" id="IPR009010">
    <property type="entry name" value="Asp_de-COase-like_dom_sf"/>
</dbReference>
<dbReference type="SUPFAM" id="SSF50692">
    <property type="entry name" value="ADC-like"/>
    <property type="match status" value="1"/>
</dbReference>
<evidence type="ECO:0000256" key="1">
    <source>
        <dbReference type="ARBA" id="ARBA00001942"/>
    </source>
</evidence>
<dbReference type="Pfam" id="PF00384">
    <property type="entry name" value="Molybdopterin"/>
    <property type="match status" value="1"/>
</dbReference>
<reference evidence="9" key="1">
    <citation type="submission" date="2009-12" db="EMBL/GenBank/DDBJ databases">
        <title>Complete sequence of Treponema primitia strain ZAS-2.</title>
        <authorList>
            <person name="Tetu S.G."/>
            <person name="Matson E."/>
            <person name="Ren Q."/>
            <person name="Seshadri R."/>
            <person name="Elbourne L."/>
            <person name="Hassan K.A."/>
            <person name="Durkin A."/>
            <person name="Radune D."/>
            <person name="Mohamoud Y."/>
            <person name="Shay R."/>
            <person name="Jin S."/>
            <person name="Zhang X."/>
            <person name="Lucey K."/>
            <person name="Ballor N.R."/>
            <person name="Ottesen E."/>
            <person name="Rosenthal R."/>
            <person name="Allen A."/>
            <person name="Leadbetter J.R."/>
            <person name="Paulsen I.T."/>
        </authorList>
    </citation>
    <scope>NUCLEOTIDE SEQUENCE [LARGE SCALE GENOMIC DNA]</scope>
    <source>
        <strain evidence="9">ATCC BAA-887 / DSM 12427 / ZAS-2</strain>
    </source>
</reference>
<keyword evidence="5 8" id="KW-0560">Oxidoreductase</keyword>
<dbReference type="InterPro" id="IPR006657">
    <property type="entry name" value="MoPterin_dinucl-bd_dom"/>
</dbReference>
<dbReference type="Gene3D" id="1.10.3480.10">
    <property type="entry name" value="TorD-like"/>
    <property type="match status" value="1"/>
</dbReference>
<dbReference type="Gene3D" id="3.30.200.210">
    <property type="match status" value="1"/>
</dbReference>
<dbReference type="SUPFAM" id="SSF53706">
    <property type="entry name" value="Formate dehydrogenase/DMSO reductase, domains 1-3"/>
    <property type="match status" value="1"/>
</dbReference>
<dbReference type="GO" id="GO:0030288">
    <property type="term" value="C:outer membrane-bounded periplasmic space"/>
    <property type="evidence" value="ECO:0007669"/>
    <property type="project" value="TreeGrafter"/>
</dbReference>
<dbReference type="PANTHER" id="PTHR43742:SF3">
    <property type="entry name" value="DIMETHYL SULFOXIDE REDUCTASE DMSA"/>
    <property type="match status" value="1"/>
</dbReference>
<evidence type="ECO:0000256" key="5">
    <source>
        <dbReference type="ARBA" id="ARBA00023002"/>
    </source>
</evidence>
<dbReference type="GO" id="GO:0009061">
    <property type="term" value="P:anaerobic respiration"/>
    <property type="evidence" value="ECO:0007669"/>
    <property type="project" value="TreeGrafter"/>
</dbReference>
<evidence type="ECO:0000256" key="3">
    <source>
        <dbReference type="ARBA" id="ARBA00022505"/>
    </source>
</evidence>
<dbReference type="GO" id="GO:0030151">
    <property type="term" value="F:molybdenum ion binding"/>
    <property type="evidence" value="ECO:0007669"/>
    <property type="project" value="InterPro"/>
</dbReference>
<evidence type="ECO:0000259" key="6">
    <source>
        <dbReference type="Pfam" id="PF00384"/>
    </source>
</evidence>
<dbReference type="InterPro" id="IPR050612">
    <property type="entry name" value="Prok_Mopterin_Oxidored"/>
</dbReference>
<evidence type="ECO:0000259" key="7">
    <source>
        <dbReference type="Pfam" id="PF01568"/>
    </source>
</evidence>
<keyword evidence="4" id="KW-0479">Metal-binding</keyword>
<feature type="domain" description="Molybdopterin dinucleotide-binding" evidence="7">
    <location>
        <begin position="823"/>
        <end position="935"/>
    </location>
</feature>
<dbReference type="AlphaFoldDB" id="F5YLG5"/>
<dbReference type="EMBL" id="CP001843">
    <property type="protein sequence ID" value="AEF84016.1"/>
    <property type="molecule type" value="Genomic_DNA"/>
</dbReference>
<dbReference type="PROSITE" id="PS00490">
    <property type="entry name" value="MOLYBDOPTERIN_PROK_2"/>
    <property type="match status" value="1"/>
</dbReference>
<dbReference type="GO" id="GO:0009389">
    <property type="term" value="F:dimethyl sulfoxide reductase activity"/>
    <property type="evidence" value="ECO:0007669"/>
    <property type="project" value="InterPro"/>
</dbReference>
<dbReference type="Gene3D" id="2.40.40.20">
    <property type="match status" value="1"/>
</dbReference>
<dbReference type="Pfam" id="PF02613">
    <property type="entry name" value="Nitrate_red_del"/>
    <property type="match status" value="1"/>
</dbReference>
<keyword evidence="9" id="KW-1185">Reference proteome</keyword>
<proteinExistence type="inferred from homology"/>
<dbReference type="PANTHER" id="PTHR43742">
    <property type="entry name" value="TRIMETHYLAMINE-N-OXIDE REDUCTASE"/>
    <property type="match status" value="1"/>
</dbReference>
<sequence length="945" mass="105444">MSVYLYHWFALFFDSFPEWLKTVKPQGILGDLVRHIEGTDEAALRLEYDALFKGTNAHIRIPLWASAIQGQTLMDKTTAGLIARYRQNGYTSVAMDGNPPDYIGQQLRFMEYLSACAITDPEATGAEAEQIRSVYLAGTVRAVREGVETYARHALFPAVLQALDTFVTSPQVFEDIEIQGLEEQLSRLWCYGNIQTGKNVSLPPEPSRIILTAGINNCGGKCVIRAETQYGCILRIMGSFDPQDPQLRPCVRIRGYQGTFLHRERLRYPLRRVGKRGEGKFRRISWQEAVEEISREWVRIRDTYGAASRYVNYSVGVASVMRPDKLAMRLLNADGGFLSYYNSYSSACTRWITPYIYGDNLSGNSLDDVLNAKLIILWGHNPVETIFGNHRNYYLAQAKAQGIKIIVIDPRFSDSAAHYADQWIGIRPSTDSALADGMAFEIWSLGLQDQAFMDQRCLGFDEAHMPDDVPKNECYRAYLFGEKDGIPKTPEWAESITAVPADTIRTLAQEYVAAKPACLLPGFGIQRTGNGEQTVRSLALLACLTGNVGISGGGAAGTGDIAKHQNPALPLLDFPYQGKIPCFLWTQAVERGPSMGAEDGVLGVDRLHTNIKMILNLAGNTLVNQHSDINATKKILEDETKCEFILCSDLFMTSSAMFADILLPGASVFETDNITAPWGGFGDYLLRNNQVIDPLFEGRFEYEWLREVAEKIGCREAFDGGYRSMGEWLQGLYEDTRKTEPELPNFETFKKTGIYRYKNNPVYIAYAKQRADPATALFETPSGRIEIFSPRLYGLHKKDVPGIPAYVPCPEGPGDPLREQYPLQLIGWHTKRRTHTIHDNNEGMEGMEPQRLWIHPQDADVRGLSEGDLADIFNARGKICIPVHVTDRIMAGVIALSQGAWYQPDSEGVDRRGSINVLTSADHPTPLAKGNPQHTNLVEVVKSQA</sequence>
<dbReference type="SUPFAM" id="SSF89155">
    <property type="entry name" value="TorD-like"/>
    <property type="match status" value="1"/>
</dbReference>
<dbReference type="STRING" id="545694.TREPR_0472"/>
<feature type="domain" description="Molybdopterin oxidoreductase" evidence="6">
    <location>
        <begin position="265"/>
        <end position="711"/>
    </location>
</feature>
<accession>F5YLG5</accession>
<reference evidence="8 9" key="2">
    <citation type="journal article" date="2011" name="ISME J.">
        <title>RNA-seq reveals cooperative metabolic interactions between two termite-gut spirochete species in co-culture.</title>
        <authorList>
            <person name="Rosenthal A.Z."/>
            <person name="Matson E.G."/>
            <person name="Eldar A."/>
            <person name="Leadbetter J.R."/>
        </authorList>
    </citation>
    <scope>NUCLEOTIDE SEQUENCE [LARGE SCALE GENOMIC DNA]</scope>
    <source>
        <strain evidence="9">ATCC BAA-887 / DSM 12427 / ZAS-2</strain>
    </source>
</reference>
<dbReference type="KEGG" id="tpi:TREPR_0472"/>
<dbReference type="InterPro" id="IPR020945">
    <property type="entry name" value="DMSO/NO3_reduct_chaperone"/>
</dbReference>
<dbReference type="InterPro" id="IPR036411">
    <property type="entry name" value="TorD-like_sf"/>
</dbReference>
<dbReference type="GO" id="GO:0051539">
    <property type="term" value="F:4 iron, 4 sulfur cluster binding"/>
    <property type="evidence" value="ECO:0007669"/>
    <property type="project" value="InterPro"/>
</dbReference>
<name>F5YLG5_TREPZ</name>
<dbReference type="InterPro" id="IPR011888">
    <property type="entry name" value="Anaer_DMSO_reductase"/>
</dbReference>
<evidence type="ECO:0000313" key="9">
    <source>
        <dbReference type="Proteomes" id="UP000009223"/>
    </source>
</evidence>
<evidence type="ECO:0000256" key="2">
    <source>
        <dbReference type="ARBA" id="ARBA00010312"/>
    </source>
</evidence>
<dbReference type="Proteomes" id="UP000009223">
    <property type="component" value="Chromosome"/>
</dbReference>
<dbReference type="Gene3D" id="3.40.228.10">
    <property type="entry name" value="Dimethylsulfoxide Reductase, domain 2"/>
    <property type="match status" value="1"/>
</dbReference>
<evidence type="ECO:0000313" key="8">
    <source>
        <dbReference type="EMBL" id="AEF84016.1"/>
    </source>
</evidence>
<organism evidence="8 9">
    <name type="scientific">Treponema primitia (strain ATCC BAA-887 / DSM 12427 / ZAS-2)</name>
    <dbReference type="NCBI Taxonomy" id="545694"/>
    <lineage>
        <taxon>Bacteria</taxon>
        <taxon>Pseudomonadati</taxon>
        <taxon>Spirochaetota</taxon>
        <taxon>Spirochaetia</taxon>
        <taxon>Spirochaetales</taxon>
        <taxon>Treponemataceae</taxon>
        <taxon>Treponema</taxon>
    </lineage>
</organism>
<dbReference type="Pfam" id="PF01568">
    <property type="entry name" value="Molydop_binding"/>
    <property type="match status" value="1"/>
</dbReference>
<dbReference type="eggNOG" id="COG0243">
    <property type="taxonomic scope" value="Bacteria"/>
</dbReference>
<dbReference type="InterPro" id="IPR006655">
    <property type="entry name" value="Mopterin_OxRdtase_prok_CS"/>
</dbReference>
<keyword evidence="3" id="KW-0500">Molybdenum</keyword>
<dbReference type="EC" id="1.8.99.-" evidence="8"/>
<dbReference type="InterPro" id="IPR006656">
    <property type="entry name" value="Mopterin_OxRdtase"/>
</dbReference>
<comment type="cofactor">
    <cofactor evidence="1">
        <name>Mo-bis(molybdopterin guanine dinucleotide)</name>
        <dbReference type="ChEBI" id="CHEBI:60539"/>
    </cofactor>
</comment>
<protein>
    <submittedName>
        <fullName evidence="8">Anaerobic dimethylsulfoxide reductase, A subunit</fullName>
        <ecNumber evidence="8">1.8.99.-</ecNumber>
    </submittedName>
</protein>
<dbReference type="CDD" id="cd02794">
    <property type="entry name" value="MopB_CT_DmsA-EC"/>
    <property type="match status" value="1"/>
</dbReference>